<dbReference type="EMBL" id="JHEG04000001">
    <property type="protein sequence ID" value="KAF3885358.1"/>
    <property type="molecule type" value="Genomic_DNA"/>
</dbReference>
<protein>
    <submittedName>
        <fullName evidence="3">Glycosyltransferase family 9 protein</fullName>
    </submittedName>
</protein>
<dbReference type="GO" id="GO:0008713">
    <property type="term" value="F:ADP-heptose-lipopolysaccharide heptosyltransferase activity"/>
    <property type="evidence" value="ECO:0007669"/>
    <property type="project" value="TreeGrafter"/>
</dbReference>
<evidence type="ECO:0000313" key="3">
    <source>
        <dbReference type="EMBL" id="KAF3885358.1"/>
    </source>
</evidence>
<comment type="caution">
    <text evidence="3">The sequence shown here is derived from an EMBL/GenBank/DDBJ whole genome shotgun (WGS) entry which is preliminary data.</text>
</comment>
<dbReference type="PANTHER" id="PTHR30160">
    <property type="entry name" value="TETRAACYLDISACCHARIDE 4'-KINASE-RELATED"/>
    <property type="match status" value="1"/>
</dbReference>
<dbReference type="GO" id="GO:0005829">
    <property type="term" value="C:cytosol"/>
    <property type="evidence" value="ECO:0007669"/>
    <property type="project" value="TreeGrafter"/>
</dbReference>
<organism evidence="3 4">
    <name type="scientific">Tolypothrix bouteillei VB521301</name>
    <dbReference type="NCBI Taxonomy" id="1479485"/>
    <lineage>
        <taxon>Bacteria</taxon>
        <taxon>Bacillati</taxon>
        <taxon>Cyanobacteriota</taxon>
        <taxon>Cyanophyceae</taxon>
        <taxon>Nostocales</taxon>
        <taxon>Tolypothrichaceae</taxon>
        <taxon>Tolypothrix</taxon>
    </lineage>
</organism>
<reference evidence="3" key="1">
    <citation type="journal article" date="2015" name="Genome Announc.">
        <title>Draft Genome Sequence of Tolypothrix boutellei Strain VB521301.</title>
        <authorList>
            <person name="Chandrababunaidu M.M."/>
            <person name="Singh D."/>
            <person name="Sen D."/>
            <person name="Bhan S."/>
            <person name="Das S."/>
            <person name="Gupta A."/>
            <person name="Adhikary S.P."/>
            <person name="Tripathy S."/>
        </authorList>
    </citation>
    <scope>NUCLEOTIDE SEQUENCE</scope>
    <source>
        <strain evidence="3">VB521301</strain>
    </source>
</reference>
<dbReference type="CDD" id="cd03789">
    <property type="entry name" value="GT9_LPS_heptosyltransferase"/>
    <property type="match status" value="1"/>
</dbReference>
<dbReference type="OrthoDB" id="9807356at2"/>
<dbReference type="RefSeq" id="WP_050046305.1">
    <property type="nucleotide sequence ID" value="NZ_JHEG04000001.1"/>
</dbReference>
<proteinExistence type="predicted"/>
<dbReference type="InterPro" id="IPR051199">
    <property type="entry name" value="LPS_LOS_Heptosyltrfase"/>
</dbReference>
<dbReference type="SUPFAM" id="SSF53756">
    <property type="entry name" value="UDP-Glycosyltransferase/glycogen phosphorylase"/>
    <property type="match status" value="1"/>
</dbReference>
<name>A0A8S9SZW3_9CYAN</name>
<gene>
    <name evidence="3" type="ORF">DA73_0400007715</name>
</gene>
<keyword evidence="1" id="KW-0328">Glycosyltransferase</keyword>
<evidence type="ECO:0000313" key="4">
    <source>
        <dbReference type="Proteomes" id="UP000029738"/>
    </source>
</evidence>
<dbReference type="InterPro" id="IPR002201">
    <property type="entry name" value="Glyco_trans_9"/>
</dbReference>
<dbReference type="Gene3D" id="3.40.50.2000">
    <property type="entry name" value="Glycogen Phosphorylase B"/>
    <property type="match status" value="2"/>
</dbReference>
<accession>A0A8S9SZW3</accession>
<reference evidence="3" key="2">
    <citation type="submission" date="2019-11" db="EMBL/GenBank/DDBJ databases">
        <title>Improved Assembly of Tolypothrix boutellei genome.</title>
        <authorList>
            <person name="Sarangi A.N."/>
            <person name="Mukherjee M."/>
            <person name="Ghosh S."/>
            <person name="Singh D."/>
            <person name="Das A."/>
            <person name="Kant S."/>
            <person name="Prusty A."/>
            <person name="Tripathy S."/>
        </authorList>
    </citation>
    <scope>NUCLEOTIDE SEQUENCE</scope>
    <source>
        <strain evidence="3">VB521301</strain>
    </source>
</reference>
<evidence type="ECO:0000256" key="2">
    <source>
        <dbReference type="ARBA" id="ARBA00022679"/>
    </source>
</evidence>
<keyword evidence="2" id="KW-0808">Transferase</keyword>
<sequence>MQKILFIELLGGIGDIVIALSAIHALALTYPEAELTVLTFRPGNELLKSDPLIQRVLCAESGNAKQSVIELLTRETFDLIVSDTNYEDIDKVIFKSSASQKVTNLWRQPPPNERVGDRFVKILQVEGLIGADAVKPTQLYLTYEEINKAQEQFLNIPRPLVFLCPDAGMSIKRWADINFITLGQILQQRWNATVVVPVGSNEQQALAIAKGIGGEAQVFPRGKLRDFAATLACGDLVIASDTGPARIAAALNILTITLFGPSWHGRYGQPSPHVNLQGYPECPERNISNFTVQECWYSGMCPLDKGWQSCMEGISVSEVLAVVEDRLHELQRRKDFKGKERGEIG</sequence>
<evidence type="ECO:0000256" key="1">
    <source>
        <dbReference type="ARBA" id="ARBA00022676"/>
    </source>
</evidence>
<dbReference type="AlphaFoldDB" id="A0A8S9SZW3"/>
<keyword evidence="4" id="KW-1185">Reference proteome</keyword>
<dbReference type="Proteomes" id="UP000029738">
    <property type="component" value="Unassembled WGS sequence"/>
</dbReference>
<dbReference type="Pfam" id="PF01075">
    <property type="entry name" value="Glyco_transf_9"/>
    <property type="match status" value="1"/>
</dbReference>
<dbReference type="GO" id="GO:0009244">
    <property type="term" value="P:lipopolysaccharide core region biosynthetic process"/>
    <property type="evidence" value="ECO:0007669"/>
    <property type="project" value="TreeGrafter"/>
</dbReference>